<keyword evidence="9" id="KW-1185">Reference proteome</keyword>
<dbReference type="PANTHER" id="PTHR42923:SF3">
    <property type="entry name" value="PROTOPORPHYRINOGEN OXIDASE"/>
    <property type="match status" value="1"/>
</dbReference>
<comment type="cofactor">
    <cofactor evidence="1">
        <name>FAD</name>
        <dbReference type="ChEBI" id="CHEBI:57692"/>
    </cofactor>
</comment>
<dbReference type="RefSeq" id="WP_214173750.1">
    <property type="nucleotide sequence ID" value="NZ_JAHCVK010000001.1"/>
</dbReference>
<comment type="pathway">
    <text evidence="6">Porphyrin-containing compound metabolism.</text>
</comment>
<gene>
    <name evidence="8" type="primary">hemG</name>
    <name evidence="8" type="ORF">KI810_01670</name>
</gene>
<evidence type="ECO:0000259" key="7">
    <source>
        <dbReference type="Pfam" id="PF01593"/>
    </source>
</evidence>
<evidence type="ECO:0000313" key="9">
    <source>
        <dbReference type="Proteomes" id="UP000756860"/>
    </source>
</evidence>
<evidence type="ECO:0000256" key="5">
    <source>
        <dbReference type="ARBA" id="ARBA00023133"/>
    </source>
</evidence>
<dbReference type="SUPFAM" id="SSF51905">
    <property type="entry name" value="FAD/NAD(P)-binding domain"/>
    <property type="match status" value="1"/>
</dbReference>
<evidence type="ECO:0000256" key="2">
    <source>
        <dbReference type="ARBA" id="ARBA00022630"/>
    </source>
</evidence>
<evidence type="ECO:0000256" key="1">
    <source>
        <dbReference type="ARBA" id="ARBA00001974"/>
    </source>
</evidence>
<dbReference type="Gene3D" id="1.10.3110.10">
    <property type="entry name" value="protoporphyrinogen ix oxidase, domain 3"/>
    <property type="match status" value="1"/>
</dbReference>
<reference evidence="8 9" key="1">
    <citation type="submission" date="2021-05" db="EMBL/GenBank/DDBJ databases">
        <title>The draft genome of Geobacter luticola JCM 17780.</title>
        <authorList>
            <person name="Xu Z."/>
            <person name="Masuda Y."/>
            <person name="Itoh H."/>
            <person name="Senoo K."/>
        </authorList>
    </citation>
    <scope>NUCLEOTIDE SEQUENCE [LARGE SCALE GENOMIC DNA]</scope>
    <source>
        <strain evidence="8 9">JCM 17780</strain>
    </source>
</reference>
<name>A0ABS5S8P4_9BACT</name>
<evidence type="ECO:0000256" key="4">
    <source>
        <dbReference type="ARBA" id="ARBA00023002"/>
    </source>
</evidence>
<dbReference type="EC" id="1.3.3.4" evidence="8"/>
<accession>A0ABS5S8P4</accession>
<dbReference type="InterPro" id="IPR050464">
    <property type="entry name" value="Zeta_carotene_desat/Oxidored"/>
</dbReference>
<dbReference type="Gene3D" id="3.50.50.60">
    <property type="entry name" value="FAD/NAD(P)-binding domain"/>
    <property type="match status" value="1"/>
</dbReference>
<evidence type="ECO:0000256" key="3">
    <source>
        <dbReference type="ARBA" id="ARBA00022827"/>
    </source>
</evidence>
<dbReference type="Pfam" id="PF01593">
    <property type="entry name" value="Amino_oxidase"/>
    <property type="match status" value="1"/>
</dbReference>
<dbReference type="Gene3D" id="3.90.660.20">
    <property type="entry name" value="Protoporphyrinogen oxidase, mitochondrial, domain 2"/>
    <property type="match status" value="1"/>
</dbReference>
<evidence type="ECO:0000313" key="8">
    <source>
        <dbReference type="EMBL" id="MBT0651753.1"/>
    </source>
</evidence>
<dbReference type="SUPFAM" id="SSF54373">
    <property type="entry name" value="FAD-linked reductases, C-terminal domain"/>
    <property type="match status" value="1"/>
</dbReference>
<dbReference type="InterPro" id="IPR036188">
    <property type="entry name" value="FAD/NAD-bd_sf"/>
</dbReference>
<dbReference type="GO" id="GO:0004729">
    <property type="term" value="F:oxygen-dependent protoporphyrinogen oxidase activity"/>
    <property type="evidence" value="ECO:0007669"/>
    <property type="project" value="UniProtKB-EC"/>
</dbReference>
<dbReference type="InterPro" id="IPR004572">
    <property type="entry name" value="Protoporphyrinogen_oxidase"/>
</dbReference>
<proteinExistence type="predicted"/>
<keyword evidence="4 8" id="KW-0560">Oxidoreductase</keyword>
<feature type="domain" description="Amine oxidase" evidence="7">
    <location>
        <begin position="11"/>
        <end position="463"/>
    </location>
</feature>
<protein>
    <submittedName>
        <fullName evidence="8">Protoporphyrinogen oxidase</fullName>
        <ecNumber evidence="8">1.3.3.4</ecNumber>
    </submittedName>
</protein>
<dbReference type="Proteomes" id="UP000756860">
    <property type="component" value="Unassembled WGS sequence"/>
</dbReference>
<keyword evidence="5" id="KW-0350">Heme biosynthesis</keyword>
<dbReference type="InterPro" id="IPR002937">
    <property type="entry name" value="Amino_oxidase"/>
</dbReference>
<sequence length="471" mass="50941">MKKAIIVGGGISGLAAAYLLREQAREAGLEIDVTLLEKEQRTGGKIWSIKADGYLCEWGPNGFLDSKPQTLDLCRQLGADKYLLRSNDNARKRFIYSGGVLHRLPENGPSFLKSELISWPGKLRLALEPTPFVAGPPAGVDETLAAFGRRRLGKEALNKLIAPMVSGIFAGDPETMSLASCFPRIAELEREYGGLVKAMIRLARKKKREQKEGKVVASAAGPGGVLTSFRDGIQSLTDILTAEIGPDNILTGSGAVRIGTGSSVPYRVTTDSGEQEADLVVLATPAYATAELVTEMAPDMAAVLRQIPYATMTVVCFGYERERIERDLDGFGYLIPKQEGMNTLGTLWDSSIFENRAPAGKVLLRSMMGGACFPEYINLPDDEVIRRVRADLQAIMGITEAPSFSRIFRHPQAIPQYTVGHGKRLEALADKGAAHPGLFLTGNSYRGIGLNDCVAAAHRTAAEAVAYLKTR</sequence>
<dbReference type="EMBL" id="JAHCVK010000001">
    <property type="protein sequence ID" value="MBT0651753.1"/>
    <property type="molecule type" value="Genomic_DNA"/>
</dbReference>
<organism evidence="8 9">
    <name type="scientific">Geomobilimonas luticola</name>
    <dbReference type="NCBI Taxonomy" id="1114878"/>
    <lineage>
        <taxon>Bacteria</taxon>
        <taxon>Pseudomonadati</taxon>
        <taxon>Thermodesulfobacteriota</taxon>
        <taxon>Desulfuromonadia</taxon>
        <taxon>Geobacterales</taxon>
        <taxon>Geobacteraceae</taxon>
        <taxon>Geomobilimonas</taxon>
    </lineage>
</organism>
<dbReference type="PANTHER" id="PTHR42923">
    <property type="entry name" value="PROTOPORPHYRINOGEN OXIDASE"/>
    <property type="match status" value="1"/>
</dbReference>
<dbReference type="PRINTS" id="PR00757">
    <property type="entry name" value="AMINEOXDASEF"/>
</dbReference>
<dbReference type="NCBIfam" id="TIGR00562">
    <property type="entry name" value="proto_IX_ox"/>
    <property type="match status" value="1"/>
</dbReference>
<keyword evidence="2" id="KW-0285">Flavoprotein</keyword>
<evidence type="ECO:0000256" key="6">
    <source>
        <dbReference type="ARBA" id="ARBA00023444"/>
    </source>
</evidence>
<comment type="caution">
    <text evidence="8">The sequence shown here is derived from an EMBL/GenBank/DDBJ whole genome shotgun (WGS) entry which is preliminary data.</text>
</comment>
<dbReference type="InterPro" id="IPR001613">
    <property type="entry name" value="Flavin_amine_oxidase"/>
</dbReference>
<keyword evidence="3" id="KW-0274">FAD</keyword>